<keyword evidence="2" id="KW-1185">Reference proteome</keyword>
<dbReference type="PANTHER" id="PTHR38471">
    <property type="entry name" value="FOUR HELIX BUNDLE PROTEIN"/>
    <property type="match status" value="1"/>
</dbReference>
<dbReference type="PIRSF" id="PIRSF035652">
    <property type="entry name" value="CHP02436"/>
    <property type="match status" value="1"/>
</dbReference>
<dbReference type="Proteomes" id="UP000245466">
    <property type="component" value="Unassembled WGS sequence"/>
</dbReference>
<reference evidence="1 2" key="1">
    <citation type="submission" date="2018-04" db="EMBL/GenBank/DDBJ databases">
        <title>Genomic Encyclopedia of Type Strains, Phase IV (KMG-IV): sequencing the most valuable type-strain genomes for metagenomic binning, comparative biology and taxonomic classification.</title>
        <authorList>
            <person name="Goeker M."/>
        </authorList>
    </citation>
    <scope>NUCLEOTIDE SEQUENCE [LARGE SCALE GENOMIC DNA]</scope>
    <source>
        <strain evidence="1 2">DSM 100231</strain>
    </source>
</reference>
<name>A0A2U1AL59_9BACT</name>
<protein>
    <submittedName>
        <fullName evidence="1">Four helix bundle protein</fullName>
    </submittedName>
</protein>
<dbReference type="SUPFAM" id="SSF158446">
    <property type="entry name" value="IVS-encoded protein-like"/>
    <property type="match status" value="1"/>
</dbReference>
<dbReference type="OrthoDB" id="285993at2"/>
<dbReference type="NCBIfam" id="TIGR02436">
    <property type="entry name" value="four helix bundle protein"/>
    <property type="match status" value="1"/>
</dbReference>
<evidence type="ECO:0000313" key="2">
    <source>
        <dbReference type="Proteomes" id="UP000245466"/>
    </source>
</evidence>
<sequence length="118" mass="13450">MADSIIAQKSFQFAIRITKLYLYLKDQRQEFILAKQLVRSGTSTGANTEEAVAAQSKPDFIHKLHIALKEVRETSYWLRLLHAVNLIETAAFESIHKDCIELQKMLSSIILTSKKNNS</sequence>
<dbReference type="EMBL" id="QEKI01000023">
    <property type="protein sequence ID" value="PVY37156.1"/>
    <property type="molecule type" value="Genomic_DNA"/>
</dbReference>
<dbReference type="AlphaFoldDB" id="A0A2U1AL59"/>
<dbReference type="Gene3D" id="1.20.1440.60">
    <property type="entry name" value="23S rRNA-intervening sequence"/>
    <property type="match status" value="1"/>
</dbReference>
<dbReference type="InterPro" id="IPR036583">
    <property type="entry name" value="23S_rRNA_IVS_sf"/>
</dbReference>
<comment type="caution">
    <text evidence="1">The sequence shown here is derived from an EMBL/GenBank/DDBJ whole genome shotgun (WGS) entry which is preliminary data.</text>
</comment>
<organism evidence="1 2">
    <name type="scientific">Pontibacter virosus</name>
    <dbReference type="NCBI Taxonomy" id="1765052"/>
    <lineage>
        <taxon>Bacteria</taxon>
        <taxon>Pseudomonadati</taxon>
        <taxon>Bacteroidota</taxon>
        <taxon>Cytophagia</taxon>
        <taxon>Cytophagales</taxon>
        <taxon>Hymenobacteraceae</taxon>
        <taxon>Pontibacter</taxon>
    </lineage>
</organism>
<evidence type="ECO:0000313" key="1">
    <source>
        <dbReference type="EMBL" id="PVY37156.1"/>
    </source>
</evidence>
<proteinExistence type="predicted"/>
<dbReference type="RefSeq" id="WP_116545377.1">
    <property type="nucleotide sequence ID" value="NZ_QEKI01000023.1"/>
</dbReference>
<dbReference type="Pfam" id="PF05635">
    <property type="entry name" value="23S_rRNA_IVP"/>
    <property type="match status" value="1"/>
</dbReference>
<accession>A0A2U1AL59</accession>
<gene>
    <name evidence="1" type="ORF">C8E01_12330</name>
</gene>
<dbReference type="InterPro" id="IPR012657">
    <property type="entry name" value="23S_rRNA-intervening_sequence"/>
</dbReference>
<dbReference type="PANTHER" id="PTHR38471:SF2">
    <property type="entry name" value="FOUR HELIX BUNDLE PROTEIN"/>
    <property type="match status" value="1"/>
</dbReference>